<dbReference type="RefSeq" id="WP_037655323.1">
    <property type="nucleotide sequence ID" value="NZ_CP051006.1"/>
</dbReference>
<organism evidence="7 8">
    <name type="scientific">Streptomyces griseofuscus</name>
    <dbReference type="NCBI Taxonomy" id="146922"/>
    <lineage>
        <taxon>Bacteria</taxon>
        <taxon>Bacillati</taxon>
        <taxon>Actinomycetota</taxon>
        <taxon>Actinomycetes</taxon>
        <taxon>Kitasatosporales</taxon>
        <taxon>Streptomycetaceae</taxon>
        <taxon>Streptomyces</taxon>
    </lineage>
</organism>
<dbReference type="PANTHER" id="PTHR47359">
    <property type="entry name" value="PEPTIDOGLYCAN DL-ENDOPEPTIDASE CWLO"/>
    <property type="match status" value="1"/>
</dbReference>
<dbReference type="InterPro" id="IPR051794">
    <property type="entry name" value="PG_Endopeptidase_C40"/>
</dbReference>
<dbReference type="PROSITE" id="PS51257">
    <property type="entry name" value="PROKAR_LIPOPROTEIN"/>
    <property type="match status" value="1"/>
</dbReference>
<feature type="domain" description="NlpC/P60" evidence="6">
    <location>
        <begin position="253"/>
        <end position="381"/>
    </location>
</feature>
<keyword evidence="4" id="KW-0788">Thiol protease</keyword>
<keyword evidence="7" id="KW-0449">Lipoprotein</keyword>
<dbReference type="KEGG" id="sgf:HEP81_02002"/>
<dbReference type="Proteomes" id="UP000516422">
    <property type="component" value="Chromosome"/>
</dbReference>
<keyword evidence="3" id="KW-0378">Hydrolase</keyword>
<comment type="similarity">
    <text evidence="1">Belongs to the peptidase C40 family.</text>
</comment>
<protein>
    <submittedName>
        <fullName evidence="7">Lipoprotein</fullName>
    </submittedName>
</protein>
<dbReference type="SUPFAM" id="SSF54001">
    <property type="entry name" value="Cysteine proteinases"/>
    <property type="match status" value="1"/>
</dbReference>
<dbReference type="EMBL" id="CP051006">
    <property type="protein sequence ID" value="QNT92329.1"/>
    <property type="molecule type" value="Genomic_DNA"/>
</dbReference>
<evidence type="ECO:0000259" key="6">
    <source>
        <dbReference type="PROSITE" id="PS51935"/>
    </source>
</evidence>
<feature type="compositionally biased region" description="Gly residues" evidence="5">
    <location>
        <begin position="221"/>
        <end position="232"/>
    </location>
</feature>
<reference evidence="7 8" key="1">
    <citation type="submission" date="2020-04" db="EMBL/GenBank/DDBJ databases">
        <title>Characterization and engineering of Streptomyces griseofuscus DSM40191 as a potential heterologous host for expression of BGCs.</title>
        <authorList>
            <person name="Gren T."/>
            <person name="Whitford C.M."/>
            <person name="Mohite O.S."/>
            <person name="Joergensen T.S."/>
            <person name="Nielsen J.B."/>
            <person name="Lee S.Y."/>
            <person name="Weber T."/>
        </authorList>
    </citation>
    <scope>NUCLEOTIDE SEQUENCE [LARGE SCALE GENOMIC DNA]</scope>
    <source>
        <strain evidence="7 8">DSM 40191</strain>
    </source>
</reference>
<dbReference type="GeneID" id="91461600"/>
<dbReference type="InterPro" id="IPR000064">
    <property type="entry name" value="NLP_P60_dom"/>
</dbReference>
<evidence type="ECO:0000256" key="3">
    <source>
        <dbReference type="ARBA" id="ARBA00022801"/>
    </source>
</evidence>
<dbReference type="GO" id="GO:0008234">
    <property type="term" value="F:cysteine-type peptidase activity"/>
    <property type="evidence" value="ECO:0007669"/>
    <property type="project" value="UniProtKB-KW"/>
</dbReference>
<evidence type="ECO:0000256" key="4">
    <source>
        <dbReference type="ARBA" id="ARBA00022807"/>
    </source>
</evidence>
<dbReference type="GO" id="GO:0006508">
    <property type="term" value="P:proteolysis"/>
    <property type="evidence" value="ECO:0007669"/>
    <property type="project" value="UniProtKB-KW"/>
</dbReference>
<sequence>MKKTTGAVIGLFASGPLLLAVPILAIGAGTASASCSTGGTQAVDTSAVAAQVKAILGGGGKVTVSVPGLEDPAEQIPNAKTIQATGIAMNIPARGQIVALATALQESGLRNLTYGDRDSLGLFQQRPSQGWGTANEILDPVHASTMFYEALEKVSGWQSLSVTQAAQAVQKSGFPEAYAKWEPLATALQQAIEPLLPKAGGTAPSPSPSGSDSTASAAPSTGGGCTAGGDGTDFGTIPPGAVPAGYKIPADAPPKVQTAIRWALGQLGTPYQWGGSCTDSHGSDPMGRCDCSSLMQQSYKAAGVALSRTTYTQVKEGKPVSVDALQPGDLVFTEGTAEVPEHVGMVIGQGLIVNAPHTGDVVRLATLASWKPQILAARRVV</sequence>
<feature type="compositionally biased region" description="Low complexity" evidence="5">
    <location>
        <begin position="199"/>
        <end position="220"/>
    </location>
</feature>
<evidence type="ECO:0000313" key="7">
    <source>
        <dbReference type="EMBL" id="QNT92329.1"/>
    </source>
</evidence>
<dbReference type="AlphaFoldDB" id="A0A7H1PW99"/>
<name>A0A7H1PW99_9ACTN</name>
<dbReference type="Pfam" id="PF00877">
    <property type="entry name" value="NLPC_P60"/>
    <property type="match status" value="1"/>
</dbReference>
<evidence type="ECO:0000256" key="5">
    <source>
        <dbReference type="SAM" id="MobiDB-lite"/>
    </source>
</evidence>
<evidence type="ECO:0000256" key="1">
    <source>
        <dbReference type="ARBA" id="ARBA00007074"/>
    </source>
</evidence>
<evidence type="ECO:0000313" key="8">
    <source>
        <dbReference type="Proteomes" id="UP000516422"/>
    </source>
</evidence>
<evidence type="ECO:0000256" key="2">
    <source>
        <dbReference type="ARBA" id="ARBA00022670"/>
    </source>
</evidence>
<dbReference type="InterPro" id="IPR038765">
    <property type="entry name" value="Papain-like_cys_pep_sf"/>
</dbReference>
<dbReference type="PANTHER" id="PTHR47359:SF3">
    <property type="entry name" value="NLP_P60 DOMAIN-CONTAINING PROTEIN-RELATED"/>
    <property type="match status" value="1"/>
</dbReference>
<gene>
    <name evidence="7" type="ORF">HEP81_02002</name>
</gene>
<accession>A0A7H1PW99</accession>
<proteinExistence type="inferred from homology"/>
<dbReference type="Gene3D" id="3.90.1720.10">
    <property type="entry name" value="endopeptidase domain like (from Nostoc punctiforme)"/>
    <property type="match status" value="1"/>
</dbReference>
<dbReference type="PROSITE" id="PS51935">
    <property type="entry name" value="NLPC_P60"/>
    <property type="match status" value="1"/>
</dbReference>
<keyword evidence="2" id="KW-0645">Protease</keyword>
<feature type="region of interest" description="Disordered" evidence="5">
    <location>
        <begin position="197"/>
        <end position="238"/>
    </location>
</feature>